<organism evidence="1 2">
    <name type="scientific">Smallanthus sonchifolius</name>
    <dbReference type="NCBI Taxonomy" id="185202"/>
    <lineage>
        <taxon>Eukaryota</taxon>
        <taxon>Viridiplantae</taxon>
        <taxon>Streptophyta</taxon>
        <taxon>Embryophyta</taxon>
        <taxon>Tracheophyta</taxon>
        <taxon>Spermatophyta</taxon>
        <taxon>Magnoliopsida</taxon>
        <taxon>eudicotyledons</taxon>
        <taxon>Gunneridae</taxon>
        <taxon>Pentapetalae</taxon>
        <taxon>asterids</taxon>
        <taxon>campanulids</taxon>
        <taxon>Asterales</taxon>
        <taxon>Asteraceae</taxon>
        <taxon>Asteroideae</taxon>
        <taxon>Heliantheae alliance</taxon>
        <taxon>Millerieae</taxon>
        <taxon>Smallanthus</taxon>
    </lineage>
</organism>
<comment type="caution">
    <text evidence="1">The sequence shown here is derived from an EMBL/GenBank/DDBJ whole genome shotgun (WGS) entry which is preliminary data.</text>
</comment>
<reference evidence="1 2" key="2">
    <citation type="journal article" date="2022" name="Mol. Ecol. Resour.">
        <title>The genomes of chicory, endive, great burdock and yacon provide insights into Asteraceae paleo-polyploidization history and plant inulin production.</title>
        <authorList>
            <person name="Fan W."/>
            <person name="Wang S."/>
            <person name="Wang H."/>
            <person name="Wang A."/>
            <person name="Jiang F."/>
            <person name="Liu H."/>
            <person name="Zhao H."/>
            <person name="Xu D."/>
            <person name="Zhang Y."/>
        </authorList>
    </citation>
    <scope>NUCLEOTIDE SEQUENCE [LARGE SCALE GENOMIC DNA]</scope>
    <source>
        <strain evidence="2">cv. Yunnan</strain>
        <tissue evidence="1">Leaves</tissue>
    </source>
</reference>
<keyword evidence="2" id="KW-1185">Reference proteome</keyword>
<dbReference type="EMBL" id="CM042038">
    <property type="protein sequence ID" value="KAI3731367.1"/>
    <property type="molecule type" value="Genomic_DNA"/>
</dbReference>
<evidence type="ECO:0000313" key="1">
    <source>
        <dbReference type="EMBL" id="KAI3731367.1"/>
    </source>
</evidence>
<evidence type="ECO:0000313" key="2">
    <source>
        <dbReference type="Proteomes" id="UP001056120"/>
    </source>
</evidence>
<gene>
    <name evidence="1" type="ORF">L1987_62555</name>
</gene>
<dbReference type="Proteomes" id="UP001056120">
    <property type="component" value="Linkage Group LG21"/>
</dbReference>
<name>A0ACB9CB26_9ASTR</name>
<sequence>MISTFPPRSSFFFLQMAAIANGPPSTPPDKTSLIKTANYAQISSKVSLKSNTPPKPPLLQHGRVENIYLVSLSKQGKIQQAWDFITEMDKSGVSVHLQSYDCLLKACADLGHLSIAMFIHDHLQRSLGKPSDFIQKRVLEMCCEYGSFFDAHKVFDEMTERNLASWGALISAYSKAGLVGKAVKLFSSMESVTPDAAIYISILQSLVGSSSLQLGKQMHALAIKNGFIQGAKMDTVILNMYSKCGCLEGAEIVFDQMVEKNVVAWTSLMVSYMLVGKSVQVLDLYLAMIKEGVELDEYVFSITLKACASLKNQEIGHQIHGYVLKLGMAGEVSVGTPLVDLYVKCSSIESASRAFDYISEPNAFSWSALITGYSQAGEFVDCIKILKSLKSMDAELNSFIYTSIFQACSAVTDISFGSQAHGDAIKRGLFSYLYGESAMITMYAKCGRLDYAQRVFDSIQTPCDNVTWTAIIAGYAYHGNASEALHLFTRMLSCNVRPNAITLIAVLTAYNYCGLIKEAKQCLDSMSNKYGVEPSIHHYNCMIDIYARGGLLDESIAMIKNMPFEANIMSWKCLLGGCSIHKNLKLGKVAAENVLLLDPEDASAYVLMFNLYASSGEWEEAGLVRKMMSQSNLRKEVSCSWMYVNGQVHSFVVGDRHHPQVNEIYTKLKEFEHLKNAKREVLLSEEEEGDDVLLERKGQILDHSERLAIAYGLISMSKGSPITIFKNLRACKDCHEFAKHVSLVTGHEIVVRDANRFHHFKSGVCSCGDYW</sequence>
<proteinExistence type="predicted"/>
<protein>
    <submittedName>
        <fullName evidence="1">Uncharacterized protein</fullName>
    </submittedName>
</protein>
<reference evidence="2" key="1">
    <citation type="journal article" date="2022" name="Mol. Ecol. Resour.">
        <title>The genomes of chicory, endive, great burdock and yacon provide insights into Asteraceae palaeo-polyploidization history and plant inulin production.</title>
        <authorList>
            <person name="Fan W."/>
            <person name="Wang S."/>
            <person name="Wang H."/>
            <person name="Wang A."/>
            <person name="Jiang F."/>
            <person name="Liu H."/>
            <person name="Zhao H."/>
            <person name="Xu D."/>
            <person name="Zhang Y."/>
        </authorList>
    </citation>
    <scope>NUCLEOTIDE SEQUENCE [LARGE SCALE GENOMIC DNA]</scope>
    <source>
        <strain evidence="2">cv. Yunnan</strain>
    </source>
</reference>
<accession>A0ACB9CB26</accession>